<reference evidence="1 2" key="1">
    <citation type="submission" date="2022-11" db="EMBL/GenBank/DDBJ databases">
        <title>Anaerobic phenanthrene biodegradation by a DNRA strain PheN6.</title>
        <authorList>
            <person name="Zhang Z."/>
        </authorList>
    </citation>
    <scope>NUCLEOTIDE SEQUENCE [LARGE SCALE GENOMIC DNA]</scope>
    <source>
        <strain evidence="1 2">PheN6</strain>
    </source>
</reference>
<dbReference type="Proteomes" id="UP001150259">
    <property type="component" value="Unassembled WGS sequence"/>
</dbReference>
<organism evidence="1 2">
    <name type="scientific">Intrasporangium calvum</name>
    <dbReference type="NCBI Taxonomy" id="53358"/>
    <lineage>
        <taxon>Bacteria</taxon>
        <taxon>Bacillati</taxon>
        <taxon>Actinomycetota</taxon>
        <taxon>Actinomycetes</taxon>
        <taxon>Micrococcales</taxon>
        <taxon>Intrasporangiaceae</taxon>
        <taxon>Intrasporangium</taxon>
    </lineage>
</organism>
<protein>
    <recommendedName>
        <fullName evidence="3">Transcriptional regulator</fullName>
    </recommendedName>
</protein>
<sequence>MRVVVAEWRPPEACQLQQAMRLTNEAFAEKLGAAPRTIAKWHANSAMRLTLEMQQALDTMLDRAGDDVKHRFAQLRGDVPDGQGRERSEPLRRRLDADRHIASALDWLDGIRHEPSGISRRDVEALLGGVGAARVREGARARGTVDRSCAAQVVRDFYGDPPPGYGNVSVHGGPRRHATTILSRKEWLAGRLDLREETGAFELVHGMPADDVPVSPAIADAALQRVAEILVGRTRFVDAPVYRLLRAPEGELATGTEFAVDTFAHYALTWDVLEAEVADSALGRSEGLPLREALLPSIGAVLEPTGRLCAGGAQALCAFARPGAGGRPGDYLLLIQERSPRVVNATGRLAVIPKCFHQPINDVAGDVGVGRTLLRELEEELLGRDELDVGSNDAAADPMHPSRLSEPMRWLCKSPDWDLQMTGFGYNLMSGNYEFASVMAVHDETFWIRHGGAVEANWEAARLRAFSSLDRDGLAALLNEPDWSDEGLVAFALGLRRLAELSPDRVRLPPLEIGVQT</sequence>
<keyword evidence="2" id="KW-1185">Reference proteome</keyword>
<accession>A0ABT5GFZ9</accession>
<dbReference type="RefSeq" id="WP_272461410.1">
    <property type="nucleotide sequence ID" value="NZ_JAPFQL010000019.1"/>
</dbReference>
<name>A0ABT5GFZ9_9MICO</name>
<proteinExistence type="predicted"/>
<evidence type="ECO:0000313" key="2">
    <source>
        <dbReference type="Proteomes" id="UP001150259"/>
    </source>
</evidence>
<comment type="caution">
    <text evidence="1">The sequence shown here is derived from an EMBL/GenBank/DDBJ whole genome shotgun (WGS) entry which is preliminary data.</text>
</comment>
<gene>
    <name evidence="1" type="ORF">OO014_06160</name>
</gene>
<evidence type="ECO:0008006" key="3">
    <source>
        <dbReference type="Google" id="ProtNLM"/>
    </source>
</evidence>
<dbReference type="EMBL" id="JAPFQL010000019">
    <property type="protein sequence ID" value="MDC5696836.1"/>
    <property type="molecule type" value="Genomic_DNA"/>
</dbReference>
<evidence type="ECO:0000313" key="1">
    <source>
        <dbReference type="EMBL" id="MDC5696836.1"/>
    </source>
</evidence>